<accession>A0A940IEW2</accession>
<feature type="transmembrane region" description="Helical" evidence="1">
    <location>
        <begin position="36"/>
        <end position="53"/>
    </location>
</feature>
<comment type="caution">
    <text evidence="2">The sequence shown here is derived from an EMBL/GenBank/DDBJ whole genome shotgun (WGS) entry which is preliminary data.</text>
</comment>
<keyword evidence="1" id="KW-0812">Transmembrane</keyword>
<dbReference type="EMBL" id="JADIMV010000096">
    <property type="protein sequence ID" value="MBO8440099.1"/>
    <property type="molecule type" value="Genomic_DNA"/>
</dbReference>
<feature type="transmembrane region" description="Helical" evidence="1">
    <location>
        <begin position="105"/>
        <end position="124"/>
    </location>
</feature>
<gene>
    <name evidence="2" type="ORF">IAC51_05550</name>
</gene>
<sequence>MGRLVLFILVQFLGGVIFFLMLGFVVTEFTGAEFVWYRWFLPIPIIVYALNMFDFRYIKKYSYHVALPLLFALSYLFAFFFYSYIPGDYMTEPTEVKASEAAMNALWYSLIATVCTAVLTYIAGRIIYAKRKTKTELPNTEKTEK</sequence>
<keyword evidence="1" id="KW-0472">Membrane</keyword>
<dbReference type="Proteomes" id="UP000712007">
    <property type="component" value="Unassembled WGS sequence"/>
</dbReference>
<organism evidence="2 3">
    <name type="scientific">Candidatus Aphodosoma intestinipullorum</name>
    <dbReference type="NCBI Taxonomy" id="2840674"/>
    <lineage>
        <taxon>Bacteria</taxon>
        <taxon>Pseudomonadati</taxon>
        <taxon>Bacteroidota</taxon>
        <taxon>Bacteroidia</taxon>
        <taxon>Bacteroidales</taxon>
        <taxon>Candidatus Aphodosoma</taxon>
    </lineage>
</organism>
<feature type="transmembrane region" description="Helical" evidence="1">
    <location>
        <begin position="5"/>
        <end position="24"/>
    </location>
</feature>
<protein>
    <submittedName>
        <fullName evidence="2">Uncharacterized protein</fullName>
    </submittedName>
</protein>
<name>A0A940IEW2_9BACT</name>
<feature type="transmembrane region" description="Helical" evidence="1">
    <location>
        <begin position="65"/>
        <end position="85"/>
    </location>
</feature>
<keyword evidence="1" id="KW-1133">Transmembrane helix</keyword>
<dbReference type="AlphaFoldDB" id="A0A940IEW2"/>
<evidence type="ECO:0000313" key="2">
    <source>
        <dbReference type="EMBL" id="MBO8440099.1"/>
    </source>
</evidence>
<evidence type="ECO:0000256" key="1">
    <source>
        <dbReference type="SAM" id="Phobius"/>
    </source>
</evidence>
<reference evidence="2" key="1">
    <citation type="submission" date="2020-10" db="EMBL/GenBank/DDBJ databases">
        <authorList>
            <person name="Gilroy R."/>
        </authorList>
    </citation>
    <scope>NUCLEOTIDE SEQUENCE</scope>
    <source>
        <strain evidence="2">3924</strain>
    </source>
</reference>
<reference evidence="2" key="2">
    <citation type="journal article" date="2021" name="PeerJ">
        <title>Extensive microbial diversity within the chicken gut microbiome revealed by metagenomics and culture.</title>
        <authorList>
            <person name="Gilroy R."/>
            <person name="Ravi A."/>
            <person name="Getino M."/>
            <person name="Pursley I."/>
            <person name="Horton D.L."/>
            <person name="Alikhan N.F."/>
            <person name="Baker D."/>
            <person name="Gharbi K."/>
            <person name="Hall N."/>
            <person name="Watson M."/>
            <person name="Adriaenssens E.M."/>
            <person name="Foster-Nyarko E."/>
            <person name="Jarju S."/>
            <person name="Secka A."/>
            <person name="Antonio M."/>
            <person name="Oren A."/>
            <person name="Chaudhuri R.R."/>
            <person name="La Ragione R."/>
            <person name="Hildebrand F."/>
            <person name="Pallen M.J."/>
        </authorList>
    </citation>
    <scope>NUCLEOTIDE SEQUENCE</scope>
    <source>
        <strain evidence="2">3924</strain>
    </source>
</reference>
<evidence type="ECO:0000313" key="3">
    <source>
        <dbReference type="Proteomes" id="UP000712007"/>
    </source>
</evidence>
<proteinExistence type="predicted"/>